<dbReference type="InterPro" id="IPR021130">
    <property type="entry name" value="PRib-ATP_PPHydrolase-like"/>
</dbReference>
<dbReference type="CDD" id="cd11530">
    <property type="entry name" value="NTP-PPase_DR2231_like"/>
    <property type="match status" value="1"/>
</dbReference>
<gene>
    <name evidence="1" type="ORF">HK18_08025</name>
</gene>
<dbReference type="AlphaFoldDB" id="A0A251ZUX6"/>
<reference evidence="2" key="1">
    <citation type="submission" date="2014-06" db="EMBL/GenBank/DDBJ databases">
        <authorList>
            <person name="Winans N.J."/>
            <person name="Newell P.D."/>
            <person name="Douglas A.E."/>
        </authorList>
    </citation>
    <scope>NUCLEOTIDE SEQUENCE [LARGE SCALE GENOMIC DNA]</scope>
    <source>
        <strain evidence="2">DmL_052</strain>
    </source>
</reference>
<evidence type="ECO:0008006" key="3">
    <source>
        <dbReference type="Google" id="ProtNLM"/>
    </source>
</evidence>
<proteinExistence type="predicted"/>
<dbReference type="InterPro" id="IPR033653">
    <property type="entry name" value="NTP-PPase_DR2231-like"/>
</dbReference>
<dbReference type="Pfam" id="PF01503">
    <property type="entry name" value="PRA-PH"/>
    <property type="match status" value="1"/>
</dbReference>
<dbReference type="Gene3D" id="1.10.3420.10">
    <property type="entry name" value="putative ntp pyrophosphohydrolase like domain"/>
    <property type="match status" value="1"/>
</dbReference>
<comment type="caution">
    <text evidence="1">The sequence shown here is derived from an EMBL/GenBank/DDBJ whole genome shotgun (WGS) entry which is preliminary data.</text>
</comment>
<accession>A0A251ZUX6</accession>
<dbReference type="RefSeq" id="WP_086632210.1">
    <property type="nucleotide sequence ID" value="NZ_JOPB01000006.1"/>
</dbReference>
<keyword evidence="2" id="KW-1185">Reference proteome</keyword>
<dbReference type="InterPro" id="IPR023292">
    <property type="entry name" value="NTP_PyroPHydrolase-like_dom_sf"/>
</dbReference>
<protein>
    <recommendedName>
        <fullName evidence="3">Phosphoribosyl-ATP pyrophosphohydrolase</fullName>
    </recommendedName>
</protein>
<dbReference type="Proteomes" id="UP000194946">
    <property type="component" value="Unassembled WGS sequence"/>
</dbReference>
<evidence type="ECO:0000313" key="1">
    <source>
        <dbReference type="EMBL" id="OUI78462.1"/>
    </source>
</evidence>
<organism evidence="1 2">
    <name type="scientific">Commensalibacter intestini</name>
    <dbReference type="NCBI Taxonomy" id="479936"/>
    <lineage>
        <taxon>Bacteria</taxon>
        <taxon>Pseudomonadati</taxon>
        <taxon>Pseudomonadota</taxon>
        <taxon>Alphaproteobacteria</taxon>
        <taxon>Acetobacterales</taxon>
        <taxon>Acetobacteraceae</taxon>
    </lineage>
</organism>
<name>A0A251ZUX6_9PROT</name>
<sequence>MTLIKQIEDWFKAAMPEPTDDNRRVQLGCHLEEVDEMMEATSVGNPLICEDLSGYMTDNNLSLSVIASKLKKGLFNQVKIRDKTAFADALADQIVTAIGLAYMHGIDIEGALNEVNRSNWSKFVDGKPVFDENGKIKKGDGYTPPDLSKFVGDKK</sequence>
<dbReference type="EMBL" id="JOPB01000006">
    <property type="protein sequence ID" value="OUI78462.1"/>
    <property type="molecule type" value="Genomic_DNA"/>
</dbReference>
<evidence type="ECO:0000313" key="2">
    <source>
        <dbReference type="Proteomes" id="UP000194946"/>
    </source>
</evidence>